<feature type="compositionally biased region" description="Basic and acidic residues" evidence="1">
    <location>
        <begin position="62"/>
        <end position="78"/>
    </location>
</feature>
<dbReference type="RefSeq" id="WP_126594748.1">
    <property type="nucleotide sequence ID" value="NZ_BIFQ01000001.1"/>
</dbReference>
<proteinExistence type="predicted"/>
<evidence type="ECO:0000313" key="3">
    <source>
        <dbReference type="Proteomes" id="UP000287224"/>
    </source>
</evidence>
<feature type="compositionally biased region" description="Polar residues" evidence="1">
    <location>
        <begin position="97"/>
        <end position="110"/>
    </location>
</feature>
<protein>
    <submittedName>
        <fullName evidence="2">Uncharacterized protein</fullName>
    </submittedName>
</protein>
<feature type="compositionally biased region" description="Basic and acidic residues" evidence="1">
    <location>
        <begin position="150"/>
        <end position="187"/>
    </location>
</feature>
<evidence type="ECO:0000256" key="1">
    <source>
        <dbReference type="SAM" id="MobiDB-lite"/>
    </source>
</evidence>
<feature type="compositionally biased region" description="Polar residues" evidence="1">
    <location>
        <begin position="118"/>
        <end position="130"/>
    </location>
</feature>
<dbReference type="AlphaFoldDB" id="A0A401Z9G5"/>
<organism evidence="2 3">
    <name type="scientific">Dictyobacter aurantiacus</name>
    <dbReference type="NCBI Taxonomy" id="1936993"/>
    <lineage>
        <taxon>Bacteria</taxon>
        <taxon>Bacillati</taxon>
        <taxon>Chloroflexota</taxon>
        <taxon>Ktedonobacteria</taxon>
        <taxon>Ktedonobacterales</taxon>
        <taxon>Dictyobacteraceae</taxon>
        <taxon>Dictyobacter</taxon>
    </lineage>
</organism>
<evidence type="ECO:0000313" key="2">
    <source>
        <dbReference type="EMBL" id="GCE03482.1"/>
    </source>
</evidence>
<feature type="region of interest" description="Disordered" evidence="1">
    <location>
        <begin position="8"/>
        <end position="187"/>
    </location>
</feature>
<comment type="caution">
    <text evidence="2">The sequence shown here is derived from an EMBL/GenBank/DDBJ whole genome shotgun (WGS) entry which is preliminary data.</text>
</comment>
<dbReference type="Proteomes" id="UP000287224">
    <property type="component" value="Unassembled WGS sequence"/>
</dbReference>
<feature type="compositionally biased region" description="Basic and acidic residues" evidence="1">
    <location>
        <begin position="40"/>
        <end position="50"/>
    </location>
</feature>
<name>A0A401Z9G5_9CHLR</name>
<gene>
    <name evidence="2" type="ORF">KDAU_08110</name>
</gene>
<sequence length="233" mass="26251">MVALIARAGRKRLHFEGPHSHYSDVGGPSKREIGPSSFDVMKKMHDDYESKTMGGKNQMIKQGDKLHQKRREGDHPGRANDFSGGNSFDVSRDTFKNGDSPNNGARNTLTDTRKRMVEQSQETDSNSTAGESPAKKRRVLGEISGNKGGKSTERKRPSASDYRDRLEMNEGTLTKDRESAEKNDENRHKWRDRLLLRDPNYKENQGQFPFLIENAVQQIGSTLENGVETTART</sequence>
<dbReference type="EMBL" id="BIFQ01000001">
    <property type="protein sequence ID" value="GCE03482.1"/>
    <property type="molecule type" value="Genomic_DNA"/>
</dbReference>
<accession>A0A401Z9G5</accession>
<reference evidence="3" key="1">
    <citation type="submission" date="2018-12" db="EMBL/GenBank/DDBJ databases">
        <title>Tengunoibacter tsumagoiensis gen. nov., sp. nov., Dictyobacter kobayashii sp. nov., D. alpinus sp. nov., and D. joshuensis sp. nov. and description of Dictyobacteraceae fam. nov. within the order Ktedonobacterales isolated from Tengu-no-mugimeshi.</title>
        <authorList>
            <person name="Wang C.M."/>
            <person name="Zheng Y."/>
            <person name="Sakai Y."/>
            <person name="Toyoda A."/>
            <person name="Minakuchi Y."/>
            <person name="Abe K."/>
            <person name="Yokota A."/>
            <person name="Yabe S."/>
        </authorList>
    </citation>
    <scope>NUCLEOTIDE SEQUENCE [LARGE SCALE GENOMIC DNA]</scope>
    <source>
        <strain evidence="3">S-27</strain>
    </source>
</reference>
<keyword evidence="3" id="KW-1185">Reference proteome</keyword>